<sequence>MTPQSRLLSTLAAATTALFMLVTPAAAQSLEIGGLTLDARGFADTLIGSQGVFETPAASVAQALTGASLSTWVRSATSGASVVLGFSAFHVLNGAGDDLALFEVGHEAYEYSQEGFDSLWVTINGQRRLYFTTETTTIVDDHNVNMTRLDLSHFGVAVGATVDRIEIGLDYDTRGSLPQLQLVAAIHSVAAPVPEPGALVLMLAGLTGVGGAAWRRRQP</sequence>
<keyword evidence="4" id="KW-1185">Reference proteome</keyword>
<evidence type="ECO:0000313" key="3">
    <source>
        <dbReference type="EMBL" id="MEK8053067.1"/>
    </source>
</evidence>
<reference evidence="3 4" key="1">
    <citation type="submission" date="2024-04" db="EMBL/GenBank/DDBJ databases">
        <title>Novel species of the genus Ideonella isolated from streams.</title>
        <authorList>
            <person name="Lu H."/>
        </authorList>
    </citation>
    <scope>NUCLEOTIDE SEQUENCE [LARGE SCALE GENOMIC DNA]</scope>
    <source>
        <strain evidence="3 4">DXS22W</strain>
    </source>
</reference>
<protein>
    <submittedName>
        <fullName evidence="3">PEP-CTERM sorting domain-containing protein</fullName>
    </submittedName>
</protein>
<keyword evidence="1" id="KW-0732">Signal</keyword>
<accession>A0ABU9CML6</accession>
<proteinExistence type="predicted"/>
<dbReference type="InterPro" id="IPR013424">
    <property type="entry name" value="Ice-binding_C"/>
</dbReference>
<dbReference type="Pfam" id="PF07589">
    <property type="entry name" value="PEP-CTERM"/>
    <property type="match status" value="1"/>
</dbReference>
<comment type="caution">
    <text evidence="3">The sequence shown here is derived from an EMBL/GenBank/DDBJ whole genome shotgun (WGS) entry which is preliminary data.</text>
</comment>
<name>A0ABU9CML6_9BURK</name>
<feature type="signal peptide" evidence="1">
    <location>
        <begin position="1"/>
        <end position="27"/>
    </location>
</feature>
<organism evidence="3 4">
    <name type="scientific">Pseudaquabacterium inlustre</name>
    <dbReference type="NCBI Taxonomy" id="2984192"/>
    <lineage>
        <taxon>Bacteria</taxon>
        <taxon>Pseudomonadati</taxon>
        <taxon>Pseudomonadota</taxon>
        <taxon>Betaproteobacteria</taxon>
        <taxon>Burkholderiales</taxon>
        <taxon>Sphaerotilaceae</taxon>
        <taxon>Pseudaquabacterium</taxon>
    </lineage>
</organism>
<dbReference type="EMBL" id="JBBUTH010000010">
    <property type="protein sequence ID" value="MEK8053067.1"/>
    <property type="molecule type" value="Genomic_DNA"/>
</dbReference>
<dbReference type="NCBIfam" id="TIGR02595">
    <property type="entry name" value="PEP_CTERM"/>
    <property type="match status" value="1"/>
</dbReference>
<evidence type="ECO:0000256" key="1">
    <source>
        <dbReference type="SAM" id="SignalP"/>
    </source>
</evidence>
<dbReference type="Proteomes" id="UP001365405">
    <property type="component" value="Unassembled WGS sequence"/>
</dbReference>
<feature type="domain" description="Ice-binding protein C-terminal" evidence="2">
    <location>
        <begin position="192"/>
        <end position="217"/>
    </location>
</feature>
<feature type="chain" id="PRO_5046081298" evidence="1">
    <location>
        <begin position="28"/>
        <end position="219"/>
    </location>
</feature>
<evidence type="ECO:0000259" key="2">
    <source>
        <dbReference type="Pfam" id="PF07589"/>
    </source>
</evidence>
<gene>
    <name evidence="3" type="ORF">AACH10_22630</name>
</gene>
<dbReference type="RefSeq" id="WP_341412800.1">
    <property type="nucleotide sequence ID" value="NZ_JBBUTH010000010.1"/>
</dbReference>
<evidence type="ECO:0000313" key="4">
    <source>
        <dbReference type="Proteomes" id="UP001365405"/>
    </source>
</evidence>